<organism evidence="2 3">
    <name type="scientific">Reticulomyxa filosa</name>
    <dbReference type="NCBI Taxonomy" id="46433"/>
    <lineage>
        <taxon>Eukaryota</taxon>
        <taxon>Sar</taxon>
        <taxon>Rhizaria</taxon>
        <taxon>Retaria</taxon>
        <taxon>Foraminifera</taxon>
        <taxon>Monothalamids</taxon>
        <taxon>Reticulomyxidae</taxon>
        <taxon>Reticulomyxa</taxon>
    </lineage>
</organism>
<dbReference type="SUPFAM" id="SSF52129">
    <property type="entry name" value="Caspase-like"/>
    <property type="match status" value="1"/>
</dbReference>
<gene>
    <name evidence="2" type="ORF">RFI_05216</name>
</gene>
<protein>
    <recommendedName>
        <fullName evidence="4">Caspase family p20 domain-containing protein</fullName>
    </recommendedName>
</protein>
<dbReference type="AlphaFoldDB" id="X6P2W8"/>
<sequence length="260" mass="30665">MNQNKKMSYKAFVYFEKKMHRVLLASLKLKRLEKKVVEIINSTKNDNDKTVNYTPRFKIVDNNSREITNDKQLKTAFNAEDVFFFVHPIGMFYLLILKLIKITMIDTIDNSNNEMKYPEDEKIEEEEEDIDEHHSILNPLVLLTGAAEYKNLKYLPGVKVDLMKFRNLFEDVYGYEVHCTYDPNKHETESLTFNELNIFLTHHYSNLIKTNNNEKNYDSLIFIWCGHGNTTEEGDTLITSDDDNYKPFKKIQELFTSDTN</sequence>
<evidence type="ECO:0000313" key="3">
    <source>
        <dbReference type="Proteomes" id="UP000023152"/>
    </source>
</evidence>
<keyword evidence="1" id="KW-0472">Membrane</keyword>
<evidence type="ECO:0000313" key="2">
    <source>
        <dbReference type="EMBL" id="ETO31902.1"/>
    </source>
</evidence>
<keyword evidence="1" id="KW-0812">Transmembrane</keyword>
<evidence type="ECO:0000256" key="1">
    <source>
        <dbReference type="SAM" id="Phobius"/>
    </source>
</evidence>
<keyword evidence="1" id="KW-1133">Transmembrane helix</keyword>
<proteinExistence type="predicted"/>
<feature type="non-terminal residue" evidence="2">
    <location>
        <position position="260"/>
    </location>
</feature>
<name>X6P2W8_RETFI</name>
<dbReference type="EMBL" id="ASPP01004623">
    <property type="protein sequence ID" value="ETO31902.1"/>
    <property type="molecule type" value="Genomic_DNA"/>
</dbReference>
<dbReference type="Proteomes" id="UP000023152">
    <property type="component" value="Unassembled WGS sequence"/>
</dbReference>
<comment type="caution">
    <text evidence="2">The sequence shown here is derived from an EMBL/GenBank/DDBJ whole genome shotgun (WGS) entry which is preliminary data.</text>
</comment>
<reference evidence="2 3" key="1">
    <citation type="journal article" date="2013" name="Curr. Biol.">
        <title>The Genome of the Foraminiferan Reticulomyxa filosa.</title>
        <authorList>
            <person name="Glockner G."/>
            <person name="Hulsmann N."/>
            <person name="Schleicher M."/>
            <person name="Noegel A.A."/>
            <person name="Eichinger L."/>
            <person name="Gallinger C."/>
            <person name="Pawlowski J."/>
            <person name="Sierra R."/>
            <person name="Euteneuer U."/>
            <person name="Pillet L."/>
            <person name="Moustafa A."/>
            <person name="Platzer M."/>
            <person name="Groth M."/>
            <person name="Szafranski K."/>
            <person name="Schliwa M."/>
        </authorList>
    </citation>
    <scope>NUCLEOTIDE SEQUENCE [LARGE SCALE GENOMIC DNA]</scope>
</reference>
<accession>X6P2W8</accession>
<keyword evidence="3" id="KW-1185">Reference proteome</keyword>
<dbReference type="InterPro" id="IPR029030">
    <property type="entry name" value="Caspase-like_dom_sf"/>
</dbReference>
<dbReference type="Gene3D" id="3.40.50.1460">
    <property type="match status" value="1"/>
</dbReference>
<evidence type="ECO:0008006" key="4">
    <source>
        <dbReference type="Google" id="ProtNLM"/>
    </source>
</evidence>
<feature type="transmembrane region" description="Helical" evidence="1">
    <location>
        <begin position="82"/>
        <end position="100"/>
    </location>
</feature>